<evidence type="ECO:0000259" key="1">
    <source>
        <dbReference type="Pfam" id="PF01217"/>
    </source>
</evidence>
<evidence type="ECO:0000313" key="2">
    <source>
        <dbReference type="Ensembl" id="ENSPSMP00000002740.1"/>
    </source>
</evidence>
<protein>
    <recommendedName>
        <fullName evidence="1">AP complex mu/sigma subunit domain-containing protein</fullName>
    </recommendedName>
</protein>
<organism evidence="2 3">
    <name type="scientific">Prolemur simus</name>
    <name type="common">Greater bamboo lemur</name>
    <name type="synonym">Hapalemur simus</name>
    <dbReference type="NCBI Taxonomy" id="1328070"/>
    <lineage>
        <taxon>Eukaryota</taxon>
        <taxon>Metazoa</taxon>
        <taxon>Chordata</taxon>
        <taxon>Craniata</taxon>
        <taxon>Vertebrata</taxon>
        <taxon>Euteleostomi</taxon>
        <taxon>Mammalia</taxon>
        <taxon>Eutheria</taxon>
        <taxon>Euarchontoglires</taxon>
        <taxon>Primates</taxon>
        <taxon>Strepsirrhini</taxon>
        <taxon>Lemuriformes</taxon>
        <taxon>Lemuridae</taxon>
        <taxon>Prolemur</taxon>
    </lineage>
</organism>
<accession>A0A8C8YET0</accession>
<name>A0A8C8YET0_PROSS</name>
<dbReference type="Ensembl" id="ENSPSMT00000003289.1">
    <property type="protein sequence ID" value="ENSPSMP00000002740.1"/>
    <property type="gene ID" value="ENSPSMG00000002194.1"/>
</dbReference>
<dbReference type="AlphaFoldDB" id="A0A8C8YET0"/>
<dbReference type="InterPro" id="IPR022775">
    <property type="entry name" value="AP_mu_sigma_su"/>
</dbReference>
<feature type="domain" description="AP complex mu/sigma subunit" evidence="1">
    <location>
        <begin position="7"/>
        <end position="52"/>
    </location>
</feature>
<reference evidence="2" key="1">
    <citation type="submission" date="2025-08" db="UniProtKB">
        <authorList>
            <consortium name="Ensembl"/>
        </authorList>
    </citation>
    <scope>IDENTIFICATION</scope>
</reference>
<dbReference type="Proteomes" id="UP000694414">
    <property type="component" value="Unplaced"/>
</dbReference>
<keyword evidence="3" id="KW-1185">Reference proteome</keyword>
<proteinExistence type="predicted"/>
<reference evidence="2" key="2">
    <citation type="submission" date="2025-09" db="UniProtKB">
        <authorList>
            <consortium name="Ensembl"/>
        </authorList>
    </citation>
    <scope>IDENTIFICATION</scope>
</reference>
<sequence>IHDQGNSILVFTNPGKPGLLKFYQPYSEDAHQQIINLHSVSKRDENVCNILEGGLLIGALTTN</sequence>
<dbReference type="Gene3D" id="3.30.450.60">
    <property type="match status" value="1"/>
</dbReference>
<evidence type="ECO:0000313" key="3">
    <source>
        <dbReference type="Proteomes" id="UP000694414"/>
    </source>
</evidence>
<dbReference type="Pfam" id="PF01217">
    <property type="entry name" value="Clat_adaptor_s"/>
    <property type="match status" value="1"/>
</dbReference>